<dbReference type="EMBL" id="PDVP01000016">
    <property type="protein sequence ID" value="PHP65366.1"/>
    <property type="molecule type" value="Genomic_DNA"/>
</dbReference>
<feature type="chain" id="PRO_5013666207" evidence="1">
    <location>
        <begin position="28"/>
        <end position="446"/>
    </location>
</feature>
<dbReference type="Gene3D" id="3.40.710.10">
    <property type="entry name" value="DD-peptidase/beta-lactamase superfamily"/>
    <property type="match status" value="1"/>
</dbReference>
<dbReference type="PANTHER" id="PTHR43283:SF7">
    <property type="entry name" value="BETA-LACTAMASE-RELATED DOMAIN-CONTAINING PROTEIN"/>
    <property type="match status" value="1"/>
</dbReference>
<evidence type="ECO:0000256" key="1">
    <source>
        <dbReference type="SAM" id="SignalP"/>
    </source>
</evidence>
<dbReference type="InterPro" id="IPR001466">
    <property type="entry name" value="Beta-lactam-related"/>
</dbReference>
<reference evidence="3 4" key="1">
    <citation type="submission" date="2017-10" db="EMBL/GenBank/DDBJ databases">
        <title>Sedimentibacterium mangrovi gen. nov., sp. nov., a novel member of family Phyllobacteriacea isolated from mangrove sediment.</title>
        <authorList>
            <person name="Liao H."/>
            <person name="Tian Y."/>
        </authorList>
    </citation>
    <scope>NUCLEOTIDE SEQUENCE [LARGE SCALE GENOMIC DNA]</scope>
    <source>
        <strain evidence="3 4">X9-2-2</strain>
    </source>
</reference>
<keyword evidence="1" id="KW-0732">Signal</keyword>
<proteinExistence type="predicted"/>
<evidence type="ECO:0000259" key="2">
    <source>
        <dbReference type="Pfam" id="PF00144"/>
    </source>
</evidence>
<dbReference type="GO" id="GO:0016787">
    <property type="term" value="F:hydrolase activity"/>
    <property type="evidence" value="ECO:0007669"/>
    <property type="project" value="UniProtKB-KW"/>
</dbReference>
<keyword evidence="4" id="KW-1185">Reference proteome</keyword>
<dbReference type="AlphaFoldDB" id="A0A2G1QIL4"/>
<organism evidence="3 4">
    <name type="scientific">Zhengella mangrovi</name>
    <dbReference type="NCBI Taxonomy" id="1982044"/>
    <lineage>
        <taxon>Bacteria</taxon>
        <taxon>Pseudomonadati</taxon>
        <taxon>Pseudomonadota</taxon>
        <taxon>Alphaproteobacteria</taxon>
        <taxon>Hyphomicrobiales</taxon>
        <taxon>Notoacmeibacteraceae</taxon>
        <taxon>Zhengella</taxon>
    </lineage>
</organism>
<dbReference type="PANTHER" id="PTHR43283">
    <property type="entry name" value="BETA-LACTAMASE-RELATED"/>
    <property type="match status" value="1"/>
</dbReference>
<dbReference type="Proteomes" id="UP000221168">
    <property type="component" value="Unassembled WGS sequence"/>
</dbReference>
<gene>
    <name evidence="3" type="ORF">CSC94_19790</name>
</gene>
<dbReference type="OrthoDB" id="9814204at2"/>
<accession>A0A2G1QIL4</accession>
<evidence type="ECO:0000313" key="3">
    <source>
        <dbReference type="EMBL" id="PHP65366.1"/>
    </source>
</evidence>
<dbReference type="SUPFAM" id="SSF56601">
    <property type="entry name" value="beta-lactamase/transpeptidase-like"/>
    <property type="match status" value="1"/>
</dbReference>
<comment type="caution">
    <text evidence="3">The sequence shown here is derived from an EMBL/GenBank/DDBJ whole genome shotgun (WGS) entry which is preliminary data.</text>
</comment>
<sequence length="446" mass="48886">MSSSTTNLIALSTAVLLSLGWASGSMAQAQTLSAEQSDPRVMGWMEGFPPPPDKLITQPDSNYFSFPKLRWSVCHLREFLPTEQISRGLGAPVALDYLPPAQFADERQAIDKLTFKPLNSDASMTWQESLLANYTDGILILHKGRVVYERYFGCLKEDGKHAAMSMTKSVTGLLGEILVAEGVLDDALLVRDIIPEIGSSAFASATVRQVMDMTTGVQYSENYSDPEADIWRYSAAASPFPKPEGYKGPNGYWEYLQQVRPEGTHGDAFHYKTINSDMLGWIISRVTGKSVTELASDRLWRRMGAEQDAYQTVDGKGVPFAGGGISAGLRDLGRLGLLMLNEGSIHGNRLFPADVVKKIKAGGDPTKFSGYPTIPNGSYTSQWWVFHNSHGAFAARGVHGQTIYVDPTADMVLVRFASFPRAQNGFIDPTSLPAYQAVAEYLMSKE</sequence>
<evidence type="ECO:0000313" key="4">
    <source>
        <dbReference type="Proteomes" id="UP000221168"/>
    </source>
</evidence>
<feature type="signal peptide" evidence="1">
    <location>
        <begin position="1"/>
        <end position="27"/>
    </location>
</feature>
<keyword evidence="3" id="KW-0378">Hydrolase</keyword>
<feature type="domain" description="Beta-lactamase-related" evidence="2">
    <location>
        <begin position="138"/>
        <end position="418"/>
    </location>
</feature>
<dbReference type="Pfam" id="PF00144">
    <property type="entry name" value="Beta-lactamase"/>
    <property type="match status" value="1"/>
</dbReference>
<protein>
    <submittedName>
        <fullName evidence="3">6-aminohexanoate hydrolase</fullName>
    </submittedName>
</protein>
<dbReference type="InterPro" id="IPR050789">
    <property type="entry name" value="Diverse_Enzym_Activities"/>
</dbReference>
<name>A0A2G1QIL4_9HYPH</name>
<dbReference type="InterPro" id="IPR012338">
    <property type="entry name" value="Beta-lactam/transpept-like"/>
</dbReference>